<sequence>MYNFFWKNWAKTHFTLTESIALLSSIGTIILIALSILIPIETRVFSLGEIVNDDDIIEIRSPFSGTITQFLVDNGAKVRQGDPLFQFEDIETSDLINITKSRISDLQCHIDTANDILNFLKNKHLRIKEALDKKDPNLLIFLNDYSSTCSKIFDYEISILYESLRLKLTRIHNTYSDYLDLDNKIALSQTLLLSHKKDLTIMGNLAKNNIVSKNDLRQQERTVYKSELDLIVDINTRNSMLRHIEELRAETNIELAHYLKETSHKLDENQRTIMDEHAKLIVLEKKLSKRTILSPITGTVVYTQSFTSSNYVQQSYLLMKIAPHSNLTHIRAQVTPQQIQNVKHGDIALIHFSNYSDLREIQYKAIIDTINPIMSQQDNGLQKQNYYEVILKITDPSFLEKKVPIHNGASVEILFTAEHTTIAKEIIHPITKNWSKIFER</sequence>
<keyword evidence="1" id="KW-0472">Membrane</keyword>
<proteinExistence type="predicted"/>
<dbReference type="Gene3D" id="2.40.30.170">
    <property type="match status" value="1"/>
</dbReference>
<dbReference type="InterPro" id="IPR011053">
    <property type="entry name" value="Single_hybrid_motif"/>
</dbReference>
<dbReference type="AlphaFoldDB" id="A0A937DKU0"/>
<accession>A0A937DKU0</accession>
<dbReference type="SUPFAM" id="SSF51230">
    <property type="entry name" value="Single hybrid motif"/>
    <property type="match status" value="1"/>
</dbReference>
<comment type="caution">
    <text evidence="2">The sequence shown here is derived from an EMBL/GenBank/DDBJ whole genome shotgun (WGS) entry which is preliminary data.</text>
</comment>
<name>A0A937DKU0_9HYPH</name>
<protein>
    <submittedName>
        <fullName evidence="2">HlyD family efflux transporter periplasmic adaptor subunit</fullName>
    </submittedName>
</protein>
<dbReference type="PANTHER" id="PTHR30386">
    <property type="entry name" value="MEMBRANE FUSION SUBUNIT OF EMRAB-TOLC MULTIDRUG EFFLUX PUMP"/>
    <property type="match status" value="1"/>
</dbReference>
<dbReference type="InterPro" id="IPR050739">
    <property type="entry name" value="MFP"/>
</dbReference>
<evidence type="ECO:0000313" key="3">
    <source>
        <dbReference type="Proteomes" id="UP000736856"/>
    </source>
</evidence>
<gene>
    <name evidence="2" type="ORF">EU981_00515</name>
</gene>
<dbReference type="PANTHER" id="PTHR30386:SF28">
    <property type="entry name" value="EXPORTED PROTEIN"/>
    <property type="match status" value="1"/>
</dbReference>
<dbReference type="EMBL" id="SEOL01000001">
    <property type="protein sequence ID" value="MBL0848578.1"/>
    <property type="molecule type" value="Genomic_DNA"/>
</dbReference>
<dbReference type="Proteomes" id="UP000736856">
    <property type="component" value="Unassembled WGS sequence"/>
</dbReference>
<keyword evidence="1" id="KW-1133">Transmembrane helix</keyword>
<reference evidence="2" key="1">
    <citation type="submission" date="2019-02" db="EMBL/GenBank/DDBJ databases">
        <title>A novel Candidatus Liberibacter species associated with the New Zealand native fuchsia psyllid, Ctenarytaina fuchsiae.</title>
        <authorList>
            <person name="Thompson S.M."/>
            <person name="Jorgensen N."/>
            <person name="David C."/>
            <person name="Bulman S.R."/>
            <person name="Smith G.R."/>
        </authorList>
    </citation>
    <scope>NUCLEOTIDE SEQUENCE</scope>
    <source>
        <strain evidence="2">Oxford</strain>
    </source>
</reference>
<keyword evidence="1" id="KW-0812">Transmembrane</keyword>
<evidence type="ECO:0000313" key="2">
    <source>
        <dbReference type="EMBL" id="MBL0848578.1"/>
    </source>
</evidence>
<feature type="transmembrane region" description="Helical" evidence="1">
    <location>
        <begin position="20"/>
        <end position="40"/>
    </location>
</feature>
<dbReference type="Gene3D" id="2.40.50.100">
    <property type="match status" value="1"/>
</dbReference>
<evidence type="ECO:0000256" key="1">
    <source>
        <dbReference type="SAM" id="Phobius"/>
    </source>
</evidence>
<organism evidence="2 3">
    <name type="scientific">Candidatus Liberibacter ctenarytainae</name>
    <dbReference type="NCBI Taxonomy" id="2020335"/>
    <lineage>
        <taxon>Bacteria</taxon>
        <taxon>Pseudomonadati</taxon>
        <taxon>Pseudomonadota</taxon>
        <taxon>Alphaproteobacteria</taxon>
        <taxon>Hyphomicrobiales</taxon>
        <taxon>Rhizobiaceae</taxon>
        <taxon>Liberibacter</taxon>
    </lineage>
</organism>